<dbReference type="Proteomes" id="UP001595947">
    <property type="component" value="Unassembled WGS sequence"/>
</dbReference>
<protein>
    <recommendedName>
        <fullName evidence="8">Probable membrane transporter protein</fullName>
    </recommendedName>
</protein>
<dbReference type="InterPro" id="IPR002781">
    <property type="entry name" value="TM_pro_TauE-like"/>
</dbReference>
<feature type="transmembrane region" description="Helical" evidence="8">
    <location>
        <begin position="184"/>
        <end position="201"/>
    </location>
</feature>
<dbReference type="EMBL" id="JBHSIV010000004">
    <property type="protein sequence ID" value="MFC5061647.1"/>
    <property type="molecule type" value="Genomic_DNA"/>
</dbReference>
<keyword evidence="6 8" id="KW-1133">Transmembrane helix</keyword>
<feature type="transmembrane region" description="Helical" evidence="8">
    <location>
        <begin position="7"/>
        <end position="34"/>
    </location>
</feature>
<comment type="similarity">
    <text evidence="2 8">Belongs to the 4-toluene sulfonate uptake permease (TSUP) (TC 2.A.102) family.</text>
</comment>
<feature type="transmembrane region" description="Helical" evidence="8">
    <location>
        <begin position="142"/>
        <end position="172"/>
    </location>
</feature>
<evidence type="ECO:0000313" key="10">
    <source>
        <dbReference type="Proteomes" id="UP001595947"/>
    </source>
</evidence>
<dbReference type="RefSeq" id="WP_378034998.1">
    <property type="nucleotide sequence ID" value="NZ_JBHSIV010000004.1"/>
</dbReference>
<evidence type="ECO:0000256" key="2">
    <source>
        <dbReference type="ARBA" id="ARBA00009142"/>
    </source>
</evidence>
<feature type="transmembrane region" description="Helical" evidence="8">
    <location>
        <begin position="46"/>
        <end position="63"/>
    </location>
</feature>
<keyword evidence="10" id="KW-1185">Reference proteome</keyword>
<comment type="caution">
    <text evidence="9">The sequence shown here is derived from an EMBL/GenBank/DDBJ whole genome shotgun (WGS) entry which is preliminary data.</text>
</comment>
<keyword evidence="7 8" id="KW-0472">Membrane</keyword>
<comment type="subcellular location">
    <subcellularLocation>
        <location evidence="1 8">Cell membrane</location>
        <topology evidence="1 8">Multi-pass membrane protein</topology>
    </subcellularLocation>
</comment>
<dbReference type="PANTHER" id="PTHR30269">
    <property type="entry name" value="TRANSMEMBRANE PROTEIN YFCA"/>
    <property type="match status" value="1"/>
</dbReference>
<evidence type="ECO:0000256" key="3">
    <source>
        <dbReference type="ARBA" id="ARBA00022448"/>
    </source>
</evidence>
<dbReference type="Pfam" id="PF01925">
    <property type="entry name" value="TauE"/>
    <property type="match status" value="1"/>
</dbReference>
<reference evidence="10" key="1">
    <citation type="journal article" date="2019" name="Int. J. Syst. Evol. Microbiol.">
        <title>The Global Catalogue of Microorganisms (GCM) 10K type strain sequencing project: providing services to taxonomists for standard genome sequencing and annotation.</title>
        <authorList>
            <consortium name="The Broad Institute Genomics Platform"/>
            <consortium name="The Broad Institute Genome Sequencing Center for Infectious Disease"/>
            <person name="Wu L."/>
            <person name="Ma J."/>
        </authorList>
    </citation>
    <scope>NUCLEOTIDE SEQUENCE [LARGE SCALE GENOMIC DNA]</scope>
    <source>
        <strain evidence="10">CGMCC 4.7093</strain>
    </source>
</reference>
<evidence type="ECO:0000256" key="4">
    <source>
        <dbReference type="ARBA" id="ARBA00022475"/>
    </source>
</evidence>
<feature type="transmembrane region" description="Helical" evidence="8">
    <location>
        <begin position="102"/>
        <end position="121"/>
    </location>
</feature>
<sequence>MTLGGAVLIAVAGVWAGMINTIVGSGTLVTFPVLLALGYPPLTANVSNGLGLVPGAITGAVGYRRELVGRWGRVARLAVPTVVGALVGSLLLLVLPASAFDAVVPVLIALAIVLVVIGPWVSRRVAARRTSGEPRTRVRPALAGATFGTGIYGGYFGAAQGVLLLGVMGLLLDDDLQRHNAVKIVLTMLANLVSGIVFVLVAPVSWPVVGLIAGGSIVGGVLGALIGRRLPPVVLRAVIVVVGLAALVQLLLR</sequence>
<evidence type="ECO:0000256" key="7">
    <source>
        <dbReference type="ARBA" id="ARBA00023136"/>
    </source>
</evidence>
<evidence type="ECO:0000256" key="5">
    <source>
        <dbReference type="ARBA" id="ARBA00022692"/>
    </source>
</evidence>
<keyword evidence="4 8" id="KW-1003">Cell membrane</keyword>
<dbReference type="InterPro" id="IPR052017">
    <property type="entry name" value="TSUP"/>
</dbReference>
<dbReference type="PANTHER" id="PTHR30269:SF0">
    <property type="entry name" value="MEMBRANE TRANSPORTER PROTEIN YFCA-RELATED"/>
    <property type="match status" value="1"/>
</dbReference>
<evidence type="ECO:0000256" key="6">
    <source>
        <dbReference type="ARBA" id="ARBA00022989"/>
    </source>
</evidence>
<keyword evidence="3" id="KW-0813">Transport</keyword>
<name>A0ABV9YJ31_9PSEU</name>
<gene>
    <name evidence="9" type="ORF">ACFPBZ_05490</name>
</gene>
<accession>A0ABV9YJ31</accession>
<evidence type="ECO:0000313" key="9">
    <source>
        <dbReference type="EMBL" id="MFC5061647.1"/>
    </source>
</evidence>
<keyword evidence="5 8" id="KW-0812">Transmembrane</keyword>
<evidence type="ECO:0000256" key="1">
    <source>
        <dbReference type="ARBA" id="ARBA00004651"/>
    </source>
</evidence>
<feature type="transmembrane region" description="Helical" evidence="8">
    <location>
        <begin position="75"/>
        <end position="96"/>
    </location>
</feature>
<feature type="transmembrane region" description="Helical" evidence="8">
    <location>
        <begin position="208"/>
        <end position="227"/>
    </location>
</feature>
<proteinExistence type="inferred from homology"/>
<organism evidence="9 10">
    <name type="scientific">Actinomycetospora atypica</name>
    <dbReference type="NCBI Taxonomy" id="1290095"/>
    <lineage>
        <taxon>Bacteria</taxon>
        <taxon>Bacillati</taxon>
        <taxon>Actinomycetota</taxon>
        <taxon>Actinomycetes</taxon>
        <taxon>Pseudonocardiales</taxon>
        <taxon>Pseudonocardiaceae</taxon>
        <taxon>Actinomycetospora</taxon>
    </lineage>
</organism>
<evidence type="ECO:0000256" key="8">
    <source>
        <dbReference type="RuleBase" id="RU363041"/>
    </source>
</evidence>
<feature type="transmembrane region" description="Helical" evidence="8">
    <location>
        <begin position="233"/>
        <end position="252"/>
    </location>
</feature>